<name>A0A841FGP9_9ACTN</name>
<evidence type="ECO:0000256" key="4">
    <source>
        <dbReference type="PROSITE-ProRule" id="PRU00335"/>
    </source>
</evidence>
<evidence type="ECO:0000256" key="1">
    <source>
        <dbReference type="ARBA" id="ARBA00023015"/>
    </source>
</evidence>
<protein>
    <submittedName>
        <fullName evidence="6">AcrR family transcriptional regulator</fullName>
    </submittedName>
</protein>
<feature type="domain" description="HTH tetR-type" evidence="5">
    <location>
        <begin position="6"/>
        <end position="65"/>
    </location>
</feature>
<gene>
    <name evidence="6" type="ORF">HNR73_000574</name>
</gene>
<dbReference type="EMBL" id="JACHGT010000001">
    <property type="protein sequence ID" value="MBB6032732.1"/>
    <property type="molecule type" value="Genomic_DNA"/>
</dbReference>
<dbReference type="PROSITE" id="PS50977">
    <property type="entry name" value="HTH_TETR_2"/>
    <property type="match status" value="1"/>
</dbReference>
<dbReference type="Pfam" id="PF00440">
    <property type="entry name" value="TetR_N"/>
    <property type="match status" value="1"/>
</dbReference>
<keyword evidence="7" id="KW-1185">Reference proteome</keyword>
<keyword evidence="3" id="KW-0804">Transcription</keyword>
<dbReference type="SUPFAM" id="SSF48498">
    <property type="entry name" value="Tetracyclin repressor-like, C-terminal domain"/>
    <property type="match status" value="1"/>
</dbReference>
<dbReference type="SUPFAM" id="SSF46689">
    <property type="entry name" value="Homeodomain-like"/>
    <property type="match status" value="1"/>
</dbReference>
<dbReference type="InterPro" id="IPR036271">
    <property type="entry name" value="Tet_transcr_reg_TetR-rel_C_sf"/>
</dbReference>
<dbReference type="PANTHER" id="PTHR30055:SF234">
    <property type="entry name" value="HTH-TYPE TRANSCRIPTIONAL REGULATOR BETI"/>
    <property type="match status" value="1"/>
</dbReference>
<feature type="DNA-binding region" description="H-T-H motif" evidence="4">
    <location>
        <begin position="28"/>
        <end position="47"/>
    </location>
</feature>
<dbReference type="PRINTS" id="PR00455">
    <property type="entry name" value="HTHTETR"/>
</dbReference>
<dbReference type="InterPro" id="IPR023772">
    <property type="entry name" value="DNA-bd_HTH_TetR-type_CS"/>
</dbReference>
<dbReference type="RefSeq" id="WP_203686065.1">
    <property type="nucleotide sequence ID" value="NZ_BONT01000034.1"/>
</dbReference>
<dbReference type="InterPro" id="IPR049445">
    <property type="entry name" value="TetR_SbtR-like_C"/>
</dbReference>
<keyword evidence="1" id="KW-0805">Transcription regulation</keyword>
<dbReference type="GO" id="GO:0003700">
    <property type="term" value="F:DNA-binding transcription factor activity"/>
    <property type="evidence" value="ECO:0007669"/>
    <property type="project" value="TreeGrafter"/>
</dbReference>
<dbReference type="Pfam" id="PF21597">
    <property type="entry name" value="TetR_C_43"/>
    <property type="match status" value="1"/>
</dbReference>
<evidence type="ECO:0000256" key="2">
    <source>
        <dbReference type="ARBA" id="ARBA00023125"/>
    </source>
</evidence>
<dbReference type="InterPro" id="IPR001647">
    <property type="entry name" value="HTH_TetR"/>
</dbReference>
<evidence type="ECO:0000259" key="5">
    <source>
        <dbReference type="PROSITE" id="PS50977"/>
    </source>
</evidence>
<comment type="caution">
    <text evidence="6">The sequence shown here is derived from an EMBL/GenBank/DDBJ whole genome shotgun (WGS) entry which is preliminary data.</text>
</comment>
<dbReference type="Proteomes" id="UP000548476">
    <property type="component" value="Unassembled WGS sequence"/>
</dbReference>
<keyword evidence="2 4" id="KW-0238">DNA-binding</keyword>
<dbReference type="PANTHER" id="PTHR30055">
    <property type="entry name" value="HTH-TYPE TRANSCRIPTIONAL REGULATOR RUTR"/>
    <property type="match status" value="1"/>
</dbReference>
<evidence type="ECO:0000313" key="6">
    <source>
        <dbReference type="EMBL" id="MBB6032732.1"/>
    </source>
</evidence>
<dbReference type="PROSITE" id="PS01081">
    <property type="entry name" value="HTH_TETR_1"/>
    <property type="match status" value="1"/>
</dbReference>
<dbReference type="AlphaFoldDB" id="A0A841FGP9"/>
<dbReference type="Gene3D" id="1.10.357.10">
    <property type="entry name" value="Tetracycline Repressor, domain 2"/>
    <property type="match status" value="1"/>
</dbReference>
<dbReference type="GO" id="GO:0000976">
    <property type="term" value="F:transcription cis-regulatory region binding"/>
    <property type="evidence" value="ECO:0007669"/>
    <property type="project" value="TreeGrafter"/>
</dbReference>
<accession>A0A841FGP9</accession>
<reference evidence="6 7" key="1">
    <citation type="submission" date="2020-08" db="EMBL/GenBank/DDBJ databases">
        <title>Genomic Encyclopedia of Type Strains, Phase IV (KMG-IV): sequencing the most valuable type-strain genomes for metagenomic binning, comparative biology and taxonomic classification.</title>
        <authorList>
            <person name="Goeker M."/>
        </authorList>
    </citation>
    <scope>NUCLEOTIDE SEQUENCE [LARGE SCALE GENOMIC DNA]</scope>
    <source>
        <strain evidence="6 7">YIM 65646</strain>
    </source>
</reference>
<dbReference type="InterPro" id="IPR050109">
    <property type="entry name" value="HTH-type_TetR-like_transc_reg"/>
</dbReference>
<dbReference type="InterPro" id="IPR009057">
    <property type="entry name" value="Homeodomain-like_sf"/>
</dbReference>
<sequence length="180" mass="19201">MRADARRNRARILAAAEEVFTAKGSGASTEEVARLAGVGIGTVFRHFPTKEDLLKAIVTASVLRLAEQTQTLLAEGEPQEAFFAFFAGMVEQAAGKKAIVDLLGDAAADLDSANPVNAWRQAIEALLSRAQRFGGVRDDIGPPEVLAVLLGTCQAALSVGWDDALQERVLTIVFDGLRPR</sequence>
<evidence type="ECO:0000256" key="3">
    <source>
        <dbReference type="ARBA" id="ARBA00023163"/>
    </source>
</evidence>
<organism evidence="6 7">
    <name type="scientific">Phytomonospora endophytica</name>
    <dbReference type="NCBI Taxonomy" id="714109"/>
    <lineage>
        <taxon>Bacteria</taxon>
        <taxon>Bacillati</taxon>
        <taxon>Actinomycetota</taxon>
        <taxon>Actinomycetes</taxon>
        <taxon>Micromonosporales</taxon>
        <taxon>Micromonosporaceae</taxon>
        <taxon>Phytomonospora</taxon>
    </lineage>
</organism>
<proteinExistence type="predicted"/>
<evidence type="ECO:0000313" key="7">
    <source>
        <dbReference type="Proteomes" id="UP000548476"/>
    </source>
</evidence>